<feature type="domain" description="F-box associated beta-propeller type 3" evidence="1">
    <location>
        <begin position="69"/>
        <end position="333"/>
    </location>
</feature>
<dbReference type="InterPro" id="IPR017451">
    <property type="entry name" value="F-box-assoc_interact_dom"/>
</dbReference>
<dbReference type="Pfam" id="PF08268">
    <property type="entry name" value="FBA_3"/>
    <property type="match status" value="1"/>
</dbReference>
<protein>
    <recommendedName>
        <fullName evidence="1">F-box associated beta-propeller type 3 domain-containing protein</fullName>
    </recommendedName>
</protein>
<organism evidence="2 3">
    <name type="scientific">Brassica carinata</name>
    <name type="common">Ethiopian mustard</name>
    <name type="synonym">Abyssinian cabbage</name>
    <dbReference type="NCBI Taxonomy" id="52824"/>
    <lineage>
        <taxon>Eukaryota</taxon>
        <taxon>Viridiplantae</taxon>
        <taxon>Streptophyta</taxon>
        <taxon>Embryophyta</taxon>
        <taxon>Tracheophyta</taxon>
        <taxon>Spermatophyta</taxon>
        <taxon>Magnoliopsida</taxon>
        <taxon>eudicotyledons</taxon>
        <taxon>Gunneridae</taxon>
        <taxon>Pentapetalae</taxon>
        <taxon>rosids</taxon>
        <taxon>malvids</taxon>
        <taxon>Brassicales</taxon>
        <taxon>Brassicaceae</taxon>
        <taxon>Brassiceae</taxon>
        <taxon>Brassica</taxon>
    </lineage>
</organism>
<evidence type="ECO:0000259" key="1">
    <source>
        <dbReference type="Pfam" id="PF08268"/>
    </source>
</evidence>
<sequence length="353" mass="40957">MKVKKKKLELGGDRRCSSALLKPYTDAYAFQQIPDDVVCASKLWSFLISSRYFTNVYLTRRPRRLFTYIFLLSSPHPDSARPVYVLDKDLNMPAMADYFVGALRGLLCVRIGRKVRICNLTTKQLVELELPIRKRYKVLNIFWELSNDRERVVRFEYQVLVLRPQALWRNTKSSVIPPPHRPCSLGISINGVLYYRAQFDKNDTYVFMSFDLTSEEFTLIKLPLDVVSCPYLMNYGGKVAVFEYSQSLLATNGSVDLWALDNGGCRENYLVKKFFVLPVSQMNFFSCSHLWMKGTSRSGEVWLGKTILDRGKHILFVSYDMERNKIIPRVEIICGFVEKHDFPDSSEKRDLQI</sequence>
<dbReference type="InterPro" id="IPR013187">
    <property type="entry name" value="F-box-assoc_dom_typ3"/>
</dbReference>
<dbReference type="PANTHER" id="PTHR31111:SF25">
    <property type="entry name" value="F-BOX ASSOCIATED UBIQUITINATION EFFECTOR FAMILY PROTEIN"/>
    <property type="match status" value="1"/>
</dbReference>
<dbReference type="NCBIfam" id="TIGR01640">
    <property type="entry name" value="F_box_assoc_1"/>
    <property type="match status" value="1"/>
</dbReference>
<evidence type="ECO:0000313" key="3">
    <source>
        <dbReference type="Proteomes" id="UP000886595"/>
    </source>
</evidence>
<comment type="caution">
    <text evidence="2">The sequence shown here is derived from an EMBL/GenBank/DDBJ whole genome shotgun (WGS) entry which is preliminary data.</text>
</comment>
<gene>
    <name evidence="2" type="ORF">Bca52824_002781</name>
</gene>
<dbReference type="AlphaFoldDB" id="A0A8X7WKX3"/>
<evidence type="ECO:0000313" key="2">
    <source>
        <dbReference type="EMBL" id="KAG2331601.1"/>
    </source>
</evidence>
<dbReference type="Proteomes" id="UP000886595">
    <property type="component" value="Unassembled WGS sequence"/>
</dbReference>
<name>A0A8X7WKX3_BRACI</name>
<dbReference type="OrthoDB" id="687122at2759"/>
<proteinExistence type="predicted"/>
<keyword evidence="3" id="KW-1185">Reference proteome</keyword>
<dbReference type="EMBL" id="JAAMPC010000001">
    <property type="protein sequence ID" value="KAG2331601.1"/>
    <property type="molecule type" value="Genomic_DNA"/>
</dbReference>
<reference evidence="2 3" key="1">
    <citation type="submission" date="2020-02" db="EMBL/GenBank/DDBJ databases">
        <authorList>
            <person name="Ma Q."/>
            <person name="Huang Y."/>
            <person name="Song X."/>
            <person name="Pei D."/>
        </authorList>
    </citation>
    <scope>NUCLEOTIDE SEQUENCE [LARGE SCALE GENOMIC DNA]</scope>
    <source>
        <strain evidence="2">Sxm20200214</strain>
        <tissue evidence="2">Leaf</tissue>
    </source>
</reference>
<accession>A0A8X7WKX3</accession>
<dbReference type="PANTHER" id="PTHR31111">
    <property type="entry name" value="BNAA05G37150D PROTEIN-RELATED"/>
    <property type="match status" value="1"/>
</dbReference>